<evidence type="ECO:0000259" key="8">
    <source>
        <dbReference type="PROSITE" id="PS50110"/>
    </source>
</evidence>
<evidence type="ECO:0000256" key="1">
    <source>
        <dbReference type="ARBA" id="ARBA00000085"/>
    </source>
</evidence>
<dbReference type="CDD" id="cd00075">
    <property type="entry name" value="HATPase"/>
    <property type="match status" value="1"/>
</dbReference>
<protein>
    <recommendedName>
        <fullName evidence="2">histidine kinase</fullName>
        <ecNumber evidence="2">2.7.13.3</ecNumber>
    </recommendedName>
</protein>
<dbReference type="InterPro" id="IPR036890">
    <property type="entry name" value="HATPase_C_sf"/>
</dbReference>
<dbReference type="GO" id="GO:0006355">
    <property type="term" value="P:regulation of DNA-templated transcription"/>
    <property type="evidence" value="ECO:0007669"/>
    <property type="project" value="InterPro"/>
</dbReference>
<dbReference type="Gene3D" id="2.10.70.100">
    <property type="match status" value="1"/>
</dbReference>
<dbReference type="Gene3D" id="3.30.565.10">
    <property type="entry name" value="Histidine kinase-like ATPase, C-terminal domain"/>
    <property type="match status" value="1"/>
</dbReference>
<dbReference type="GO" id="GO:0004673">
    <property type="term" value="F:protein histidine kinase activity"/>
    <property type="evidence" value="ECO:0007669"/>
    <property type="project" value="UniProtKB-EC"/>
</dbReference>
<dbReference type="KEGG" id="mrtj:KHC33_06960"/>
<feature type="domain" description="PAC" evidence="10">
    <location>
        <begin position="498"/>
        <end position="549"/>
    </location>
</feature>
<evidence type="ECO:0000256" key="2">
    <source>
        <dbReference type="ARBA" id="ARBA00012438"/>
    </source>
</evidence>
<dbReference type="InterPro" id="IPR011006">
    <property type="entry name" value="CheY-like_superfamily"/>
</dbReference>
<dbReference type="Pfam" id="PF00989">
    <property type="entry name" value="PAS"/>
    <property type="match status" value="1"/>
</dbReference>
<comment type="catalytic activity">
    <reaction evidence="1">
        <text>ATP + protein L-histidine = ADP + protein N-phospho-L-histidine.</text>
        <dbReference type="EC" id="2.7.13.3"/>
    </reaction>
</comment>
<dbReference type="PROSITE" id="PS50110">
    <property type="entry name" value="RESPONSE_REGULATORY"/>
    <property type="match status" value="1"/>
</dbReference>
<dbReference type="GO" id="GO:0000160">
    <property type="term" value="P:phosphorelay signal transduction system"/>
    <property type="evidence" value="ECO:0007669"/>
    <property type="project" value="InterPro"/>
</dbReference>
<evidence type="ECO:0000259" key="7">
    <source>
        <dbReference type="PROSITE" id="PS50109"/>
    </source>
</evidence>
<dbReference type="SMART" id="SM00086">
    <property type="entry name" value="PAC"/>
    <property type="match status" value="6"/>
</dbReference>
<dbReference type="EMBL" id="CP075546">
    <property type="protein sequence ID" value="QVV90217.1"/>
    <property type="molecule type" value="Genomic_DNA"/>
</dbReference>
<dbReference type="GeneID" id="65096910"/>
<dbReference type="PROSITE" id="PS50113">
    <property type="entry name" value="PAC"/>
    <property type="match status" value="4"/>
</dbReference>
<dbReference type="SUPFAM" id="SSF52172">
    <property type="entry name" value="CheY-like"/>
    <property type="match status" value="1"/>
</dbReference>
<dbReference type="InterPro" id="IPR000700">
    <property type="entry name" value="PAS-assoc_C"/>
</dbReference>
<dbReference type="SUPFAM" id="SSF55781">
    <property type="entry name" value="GAF domain-like"/>
    <property type="match status" value="1"/>
</dbReference>
<feature type="domain" description="PAC" evidence="10">
    <location>
        <begin position="368"/>
        <end position="421"/>
    </location>
</feature>
<evidence type="ECO:0000313" key="11">
    <source>
        <dbReference type="EMBL" id="QVV90217.1"/>
    </source>
</evidence>
<dbReference type="SUPFAM" id="SSF55785">
    <property type="entry name" value="PYP-like sensor domain (PAS domain)"/>
    <property type="match status" value="6"/>
</dbReference>
<dbReference type="PANTHER" id="PTHR43304">
    <property type="entry name" value="PHYTOCHROME-LIKE PROTEIN CPH1"/>
    <property type="match status" value="1"/>
</dbReference>
<dbReference type="RefSeq" id="WP_214420989.1">
    <property type="nucleotide sequence ID" value="NZ_CP075546.1"/>
</dbReference>
<evidence type="ECO:0000259" key="9">
    <source>
        <dbReference type="PROSITE" id="PS50112"/>
    </source>
</evidence>
<dbReference type="Gene3D" id="3.40.50.2300">
    <property type="match status" value="1"/>
</dbReference>
<gene>
    <name evidence="11" type="ORF">KHC33_06960</name>
</gene>
<dbReference type="Proteomes" id="UP000680656">
    <property type="component" value="Chromosome"/>
</dbReference>
<dbReference type="Pfam" id="PF02518">
    <property type="entry name" value="HATPase_c"/>
    <property type="match status" value="1"/>
</dbReference>
<dbReference type="InterPro" id="IPR003594">
    <property type="entry name" value="HATPase_dom"/>
</dbReference>
<evidence type="ECO:0000256" key="3">
    <source>
        <dbReference type="ARBA" id="ARBA00022553"/>
    </source>
</evidence>
<accession>A0A8E7AYN5</accession>
<feature type="domain" description="PAS" evidence="9">
    <location>
        <begin position="422"/>
        <end position="465"/>
    </location>
</feature>
<keyword evidence="3 6" id="KW-0597">Phosphoprotein</keyword>
<name>A0A8E7AYN5_9EURY</name>
<dbReference type="InterPro" id="IPR001789">
    <property type="entry name" value="Sig_transdc_resp-reg_receiver"/>
</dbReference>
<dbReference type="Pfam" id="PF13426">
    <property type="entry name" value="PAS_9"/>
    <property type="match status" value="4"/>
</dbReference>
<dbReference type="InterPro" id="IPR005467">
    <property type="entry name" value="His_kinase_dom"/>
</dbReference>
<dbReference type="InterPro" id="IPR013655">
    <property type="entry name" value="PAS_fold_3"/>
</dbReference>
<proteinExistence type="predicted"/>
<evidence type="ECO:0000313" key="12">
    <source>
        <dbReference type="Proteomes" id="UP000680656"/>
    </source>
</evidence>
<organism evidence="11 12">
    <name type="scientific">Methanospirillum purgamenti</name>
    <dbReference type="NCBI Taxonomy" id="2834276"/>
    <lineage>
        <taxon>Archaea</taxon>
        <taxon>Methanobacteriati</taxon>
        <taxon>Methanobacteriota</taxon>
        <taxon>Stenosarchaea group</taxon>
        <taxon>Methanomicrobia</taxon>
        <taxon>Methanomicrobiales</taxon>
        <taxon>Methanospirillaceae</taxon>
        <taxon>Methanospirillum</taxon>
    </lineage>
</organism>
<feature type="domain" description="PAS" evidence="9">
    <location>
        <begin position="159"/>
        <end position="229"/>
    </location>
</feature>
<evidence type="ECO:0000256" key="5">
    <source>
        <dbReference type="ARBA" id="ARBA00022777"/>
    </source>
</evidence>
<keyword evidence="12" id="KW-1185">Reference proteome</keyword>
<reference evidence="11 12" key="1">
    <citation type="submission" date="2021-05" db="EMBL/GenBank/DDBJ databases">
        <title>A novel Methanospirillum isolate from a pyrite-forming mixed culture.</title>
        <authorList>
            <person name="Bunk B."/>
            <person name="Sproer C."/>
            <person name="Spring S."/>
            <person name="Pester M."/>
        </authorList>
    </citation>
    <scope>NUCLEOTIDE SEQUENCE [LARGE SCALE GENOMIC DNA]</scope>
    <source>
        <strain evidence="11 12">J.3.6.1-F.2.7.3</strain>
    </source>
</reference>
<evidence type="ECO:0000256" key="4">
    <source>
        <dbReference type="ARBA" id="ARBA00022679"/>
    </source>
</evidence>
<evidence type="ECO:0000259" key="10">
    <source>
        <dbReference type="PROSITE" id="PS50113"/>
    </source>
</evidence>
<dbReference type="EC" id="2.7.13.3" evidence="2"/>
<dbReference type="InterPro" id="IPR000014">
    <property type="entry name" value="PAS"/>
</dbReference>
<sequence>MDTDQPFNQNDLITLLYVDDEPDLLMIGKIFLERTGGFQVDTMTSAEEAIKIQLNLTYDAIVSDYQMPGMDGIEFLKVVRNSYGDVPFILFTGRGREEVVIEAINNGADFYLQKGGETKSQFAELSHKIKQAVRRRRAENDRQKQFEELIETKEALQESESKFRAIVETTPDVIWEIDRDGIFTYISPRSEDIIGYTPDEVIGKSYNSILHSDGQKSLKKLFDNINNRNPGLTSFDIPAIHKNGHIVILNCRSHPLIHSNGAIIGFRGITTDVTKKTEFVNALHESELRLRSFFEATNEAVFLIDEDGRIIEWNSSAERISGIGKDEALGMYLWNLMYRLVPPEHRNETSQTQIVQSIQTSLKTGIPVFREPRIFEAIRPDGKRIFTRQTVFPIKTEIGYRFGSISQDITEERYMAEALRESEERFRGMAERSPDLIIILDKEMNISYVSPSVRNILGYKPDELIKHPVDSACAPIFSRSSLNLQEIISKVKRGEAIENEELLLQKYDGTGVFVNFYAIPVMNAEILSGVQISMRDITQKKNTEQILRESEEKFVTLFKKNPVPLTLVSVADGSFVDVNDNFVLNSGFSRDDIIGKKAHDIGIFLNDSEYLKISKEIREKHAVNGLELQCRTKSGDIRVCRFTSSIVIIRGVPQILSSIEDITQYKQNENSVREREERYRLIMQNAYEGILVNDLTPNGPGTFVDANESACNILGMPREELQSKKLIDLDTPDMKVRAPAIMKEILKNGHASFQTNYISPDNQEKFIDISVSLFTLNKKPTMLSIIRDITNQKAAESALNAMVTSMVGISGKDSLDRITDSISEWLFADCVMIGEISPDKEYVQALSMVFDGKRVAEFSFPIKGTPCEKTFKHGFTFFPDSLSTIYPETKKITGRDFQGYIGSQLKNSSGEITGLMCIVSNNPINPGISVKEIIDIIAGKAGADIELAHIEQVLLENQRMLAETMDMANLVSWEYIFSSQTFVFNDRFYAMYGTTAEREGGYHMDAETYIREFVYPADIPKVIEEASKSSNAIDPNFISVFEHRFIRRDGEIRHVSVQVRAIFDEHGTLIKTHGANQDITERKLIEEAILKANRQLNLLSSITRHDILNNISVFYGYLELLEMESENSGTSVYIHKMTEGIQKIQSQIEFSRIYQDLGSQKPMWISLDTILSNLSPPDTIHFTANVSGIFIFADPMLERVFYNLLDNSIRHGDNLTTVFVSAYESERSLMIVFEDDGVGVPIIDKNQIFERGFGKNTGHGLFLVREILSLTGITIQESGVPGKGARFEIIVPSGSYRINR</sequence>
<evidence type="ECO:0000256" key="6">
    <source>
        <dbReference type="PROSITE-ProRule" id="PRU00169"/>
    </source>
</evidence>
<dbReference type="SMART" id="SM00387">
    <property type="entry name" value="HATPase_c"/>
    <property type="match status" value="1"/>
</dbReference>
<keyword evidence="4" id="KW-0808">Transferase</keyword>
<dbReference type="CDD" id="cd00130">
    <property type="entry name" value="PAS"/>
    <property type="match status" value="6"/>
</dbReference>
<dbReference type="InterPro" id="IPR013767">
    <property type="entry name" value="PAS_fold"/>
</dbReference>
<dbReference type="InterPro" id="IPR052162">
    <property type="entry name" value="Sensor_kinase/Photoreceptor"/>
</dbReference>
<keyword evidence="5" id="KW-0418">Kinase</keyword>
<dbReference type="Pfam" id="PF00072">
    <property type="entry name" value="Response_reg"/>
    <property type="match status" value="1"/>
</dbReference>
<feature type="domain" description="PAS" evidence="9">
    <location>
        <begin position="286"/>
        <end position="365"/>
    </location>
</feature>
<feature type="modified residue" description="4-aspartylphosphate" evidence="6">
    <location>
        <position position="64"/>
    </location>
</feature>
<dbReference type="SUPFAM" id="SSF55874">
    <property type="entry name" value="ATPase domain of HSP90 chaperone/DNA topoisomerase II/histidine kinase"/>
    <property type="match status" value="1"/>
</dbReference>
<feature type="domain" description="PAC" evidence="10">
    <location>
        <begin position="233"/>
        <end position="285"/>
    </location>
</feature>
<dbReference type="Pfam" id="PF08447">
    <property type="entry name" value="PAS_3"/>
    <property type="match status" value="1"/>
</dbReference>
<feature type="domain" description="Histidine kinase" evidence="7">
    <location>
        <begin position="1102"/>
        <end position="1295"/>
    </location>
</feature>
<dbReference type="PROSITE" id="PS50112">
    <property type="entry name" value="PAS"/>
    <property type="match status" value="4"/>
</dbReference>
<dbReference type="NCBIfam" id="TIGR00229">
    <property type="entry name" value="sensory_box"/>
    <property type="match status" value="6"/>
</dbReference>
<dbReference type="CDD" id="cd00156">
    <property type="entry name" value="REC"/>
    <property type="match status" value="1"/>
</dbReference>
<dbReference type="SMART" id="SM00448">
    <property type="entry name" value="REC"/>
    <property type="match status" value="1"/>
</dbReference>
<dbReference type="SMART" id="SM00091">
    <property type="entry name" value="PAS"/>
    <property type="match status" value="5"/>
</dbReference>
<dbReference type="InterPro" id="IPR001610">
    <property type="entry name" value="PAC"/>
</dbReference>
<dbReference type="Gene3D" id="3.30.450.20">
    <property type="entry name" value="PAS domain"/>
    <property type="match status" value="6"/>
</dbReference>
<dbReference type="PROSITE" id="PS50109">
    <property type="entry name" value="HIS_KIN"/>
    <property type="match status" value="1"/>
</dbReference>
<feature type="domain" description="Response regulatory" evidence="8">
    <location>
        <begin position="14"/>
        <end position="129"/>
    </location>
</feature>
<dbReference type="PANTHER" id="PTHR43304:SF1">
    <property type="entry name" value="PAC DOMAIN-CONTAINING PROTEIN"/>
    <property type="match status" value="1"/>
</dbReference>
<dbReference type="InterPro" id="IPR035965">
    <property type="entry name" value="PAS-like_dom_sf"/>
</dbReference>
<feature type="domain" description="PAC" evidence="10">
    <location>
        <begin position="1039"/>
        <end position="1091"/>
    </location>
</feature>
<feature type="domain" description="PAS" evidence="9">
    <location>
        <begin position="675"/>
        <end position="749"/>
    </location>
</feature>